<dbReference type="AlphaFoldDB" id="A0A3P3XI62"/>
<dbReference type="InterPro" id="IPR036046">
    <property type="entry name" value="Acylphosphatase-like_dom_sf"/>
</dbReference>
<sequence>MSAGRIVFLGWHFHFLGFTIIRKRDIQLEHRESVSENMQAFHAIVKGEVQGVGFRMSAIIRAEQLGLTGWVRNTPDGDVEVWAEGNTQALEHFYAWLQVGPSAARVDEVIKTDEQPRGIYKRFSVAF</sequence>
<dbReference type="EMBL" id="FWDM01000018">
    <property type="protein sequence ID" value="SLM12555.1"/>
    <property type="molecule type" value="Genomic_DNA"/>
</dbReference>
<dbReference type="InterPro" id="IPR017968">
    <property type="entry name" value="Acylphosphatase_CS"/>
</dbReference>
<dbReference type="GO" id="GO:0003998">
    <property type="term" value="F:acylphosphatase activity"/>
    <property type="evidence" value="ECO:0007669"/>
    <property type="project" value="UniProtKB-EC"/>
</dbReference>
<dbReference type="Pfam" id="PF00708">
    <property type="entry name" value="Acylphosphatase"/>
    <property type="match status" value="1"/>
</dbReference>
<comment type="catalytic activity">
    <reaction evidence="3 4 5">
        <text>an acyl phosphate + H2O = a carboxylate + phosphate + H(+)</text>
        <dbReference type="Rhea" id="RHEA:14965"/>
        <dbReference type="ChEBI" id="CHEBI:15377"/>
        <dbReference type="ChEBI" id="CHEBI:15378"/>
        <dbReference type="ChEBI" id="CHEBI:29067"/>
        <dbReference type="ChEBI" id="CHEBI:43474"/>
        <dbReference type="ChEBI" id="CHEBI:59918"/>
        <dbReference type="EC" id="3.6.1.7"/>
    </reaction>
</comment>
<dbReference type="SUPFAM" id="SSF54975">
    <property type="entry name" value="Acylphosphatase/BLUF domain-like"/>
    <property type="match status" value="1"/>
</dbReference>
<evidence type="ECO:0000256" key="2">
    <source>
        <dbReference type="ARBA" id="ARBA00012150"/>
    </source>
</evidence>
<dbReference type="PROSITE" id="PS00150">
    <property type="entry name" value="ACYLPHOSPHATASE_1"/>
    <property type="match status" value="1"/>
</dbReference>
<name>A0A3P3XI62_9SPIR</name>
<evidence type="ECO:0000256" key="5">
    <source>
        <dbReference type="RuleBase" id="RU000553"/>
    </source>
</evidence>
<evidence type="ECO:0000256" key="1">
    <source>
        <dbReference type="ARBA" id="ARBA00005614"/>
    </source>
</evidence>
<dbReference type="PROSITE" id="PS00151">
    <property type="entry name" value="ACYLPHOSPHATASE_2"/>
    <property type="match status" value="1"/>
</dbReference>
<dbReference type="PROSITE" id="PS51160">
    <property type="entry name" value="ACYLPHOSPHATASE_3"/>
    <property type="match status" value="1"/>
</dbReference>
<comment type="similarity">
    <text evidence="1 6">Belongs to the acylphosphatase family.</text>
</comment>
<protein>
    <recommendedName>
        <fullName evidence="2 4">Acylphosphatase</fullName>
        <ecNumber evidence="2 4">3.6.1.7</ecNumber>
    </recommendedName>
</protein>
<feature type="domain" description="Acylphosphatase-like" evidence="7">
    <location>
        <begin position="40"/>
        <end position="127"/>
    </location>
</feature>
<dbReference type="Gene3D" id="3.30.70.100">
    <property type="match status" value="1"/>
</dbReference>
<evidence type="ECO:0000259" key="7">
    <source>
        <dbReference type="PROSITE" id="PS51160"/>
    </source>
</evidence>
<proteinExistence type="inferred from homology"/>
<gene>
    <name evidence="8" type="ORF">SPIROBIBN47_250084</name>
</gene>
<dbReference type="PRINTS" id="PR00112">
    <property type="entry name" value="ACYLPHPHTASE"/>
</dbReference>
<dbReference type="PANTHER" id="PTHR47268:SF4">
    <property type="entry name" value="ACYLPHOSPHATASE"/>
    <property type="match status" value="1"/>
</dbReference>
<reference evidence="8" key="1">
    <citation type="submission" date="2017-02" db="EMBL/GenBank/DDBJ databases">
        <authorList>
            <person name="Regsiter A."/>
            <person name="William W."/>
        </authorList>
    </citation>
    <scope>NUCLEOTIDE SEQUENCE</scope>
    <source>
        <strain evidence="8">Bib</strain>
    </source>
</reference>
<dbReference type="EC" id="3.6.1.7" evidence="2 4"/>
<dbReference type="InterPro" id="IPR001792">
    <property type="entry name" value="Acylphosphatase-like_dom"/>
</dbReference>
<feature type="active site" evidence="4">
    <location>
        <position position="55"/>
    </location>
</feature>
<dbReference type="PANTHER" id="PTHR47268">
    <property type="entry name" value="ACYLPHOSPHATASE"/>
    <property type="match status" value="1"/>
</dbReference>
<evidence type="ECO:0000313" key="8">
    <source>
        <dbReference type="EMBL" id="SLM12555.1"/>
    </source>
</evidence>
<organism evidence="8">
    <name type="scientific">uncultured spirochete</name>
    <dbReference type="NCBI Taxonomy" id="156406"/>
    <lineage>
        <taxon>Bacteria</taxon>
        <taxon>Pseudomonadati</taxon>
        <taxon>Spirochaetota</taxon>
        <taxon>Spirochaetia</taxon>
        <taxon>Spirochaetales</taxon>
        <taxon>environmental samples</taxon>
    </lineage>
</organism>
<accession>A0A3P3XI62</accession>
<feature type="active site" evidence="4">
    <location>
        <position position="73"/>
    </location>
</feature>
<evidence type="ECO:0000256" key="4">
    <source>
        <dbReference type="PROSITE-ProRule" id="PRU00520"/>
    </source>
</evidence>
<keyword evidence="4 5" id="KW-0378">Hydrolase</keyword>
<dbReference type="NCBIfam" id="NF011000">
    <property type="entry name" value="PRK14426.1"/>
    <property type="match status" value="1"/>
</dbReference>
<evidence type="ECO:0000256" key="3">
    <source>
        <dbReference type="ARBA" id="ARBA00047645"/>
    </source>
</evidence>
<dbReference type="InterPro" id="IPR020456">
    <property type="entry name" value="Acylphosphatase"/>
</dbReference>
<evidence type="ECO:0000256" key="6">
    <source>
        <dbReference type="RuleBase" id="RU004168"/>
    </source>
</evidence>